<proteinExistence type="predicted"/>
<feature type="transmembrane region" description="Helical" evidence="1">
    <location>
        <begin position="65"/>
        <end position="85"/>
    </location>
</feature>
<evidence type="ECO:0000256" key="1">
    <source>
        <dbReference type="SAM" id="Phobius"/>
    </source>
</evidence>
<dbReference type="EMBL" id="FNLM01000007">
    <property type="protein sequence ID" value="SDT84209.1"/>
    <property type="molecule type" value="Genomic_DNA"/>
</dbReference>
<evidence type="ECO:0000313" key="10">
    <source>
        <dbReference type="Proteomes" id="UP000183180"/>
    </source>
</evidence>
<dbReference type="AlphaFoldDB" id="A0A1H2M1X6"/>
<sequence>MVWRAGQRLSALVGLRGQVRLAVTVDPVVQARTCRRQLKRSVAAPVVVAVVVVAVSASSTTAAELAARAAIPAVVVAVVVVRTAVPAHSALAVSALPV</sequence>
<feature type="transmembrane region" description="Helical" evidence="1">
    <location>
        <begin position="42"/>
        <end position="59"/>
    </location>
</feature>
<name>A0A1H2M1X6_9ACTN</name>
<evidence type="ECO:0000313" key="5">
    <source>
        <dbReference type="EMBL" id="SDT87575.1"/>
    </source>
</evidence>
<evidence type="ECO:0000313" key="2">
    <source>
        <dbReference type="EMBL" id="SDT84209.1"/>
    </source>
</evidence>
<evidence type="ECO:0000313" key="4">
    <source>
        <dbReference type="EMBL" id="SDT87002.1"/>
    </source>
</evidence>
<organism evidence="8 10">
    <name type="scientific">Gordonia westfalica</name>
    <dbReference type="NCBI Taxonomy" id="158898"/>
    <lineage>
        <taxon>Bacteria</taxon>
        <taxon>Bacillati</taxon>
        <taxon>Actinomycetota</taxon>
        <taxon>Actinomycetes</taxon>
        <taxon>Mycobacteriales</taxon>
        <taxon>Gordoniaceae</taxon>
        <taxon>Gordonia</taxon>
    </lineage>
</organism>
<accession>A0A1H2M1X6</accession>
<dbReference type="EMBL" id="FNLM01000024">
    <property type="protein sequence ID" value="SDT87002.1"/>
    <property type="molecule type" value="Genomic_DNA"/>
</dbReference>
<keyword evidence="1" id="KW-0812">Transmembrane</keyword>
<dbReference type="EMBL" id="FNLM01000038">
    <property type="protein sequence ID" value="SDU87240.1"/>
    <property type="molecule type" value="Genomic_DNA"/>
</dbReference>
<dbReference type="EMBL" id="FNLM01000025">
    <property type="protein sequence ID" value="SDT87575.1"/>
    <property type="molecule type" value="Genomic_DNA"/>
</dbReference>
<keyword evidence="1" id="KW-0472">Membrane</keyword>
<dbReference type="Proteomes" id="UP000183180">
    <property type="component" value="Unassembled WGS sequence"/>
</dbReference>
<evidence type="ECO:0000313" key="8">
    <source>
        <dbReference type="EMBL" id="SDU87240.1"/>
    </source>
</evidence>
<dbReference type="EMBL" id="FNLM01000038">
    <property type="protein sequence ID" value="SDU87388.1"/>
    <property type="molecule type" value="Genomic_DNA"/>
</dbReference>
<reference evidence="8 10" key="1">
    <citation type="submission" date="2016-10" db="EMBL/GenBank/DDBJ databases">
        <authorList>
            <person name="de Groot N.N."/>
        </authorList>
    </citation>
    <scope>NUCLEOTIDE SEQUENCE [LARGE SCALE GENOMIC DNA]</scope>
    <source>
        <strain evidence="8 10">DSM 44215</strain>
    </source>
</reference>
<evidence type="ECO:0000313" key="9">
    <source>
        <dbReference type="EMBL" id="SDU87388.1"/>
    </source>
</evidence>
<dbReference type="EMBL" id="FNLM01000038">
    <property type="protein sequence ID" value="SDU87212.1"/>
    <property type="molecule type" value="Genomic_DNA"/>
</dbReference>
<keyword evidence="1" id="KW-1133">Transmembrane helix</keyword>
<evidence type="ECO:0000313" key="3">
    <source>
        <dbReference type="EMBL" id="SDT85444.1"/>
    </source>
</evidence>
<protein>
    <submittedName>
        <fullName evidence="8">Uncharacterized protein</fullName>
    </submittedName>
</protein>
<dbReference type="EMBL" id="FNLM01000033">
    <property type="protein sequence ID" value="SDT95640.1"/>
    <property type="molecule type" value="Genomic_DNA"/>
</dbReference>
<evidence type="ECO:0000313" key="7">
    <source>
        <dbReference type="EMBL" id="SDU87212.1"/>
    </source>
</evidence>
<gene>
    <name evidence="2" type="ORF">SAMN04488548_10715</name>
    <name evidence="3" type="ORF">SAMN04488548_11918</name>
    <name evidence="4" type="ORF">SAMN04488548_12412</name>
    <name evidence="5" type="ORF">SAMN04488548_1259</name>
    <name evidence="6" type="ORF">SAMN04488548_13313</name>
    <name evidence="9" type="ORF">SAMN04488548_13823</name>
    <name evidence="7" type="ORF">SAMN04488548_1386</name>
    <name evidence="8" type="ORF">SAMN04488548_1389</name>
</gene>
<dbReference type="STRING" id="158898.SAMN04488548_10715"/>
<dbReference type="EMBL" id="FNLM01000019">
    <property type="protein sequence ID" value="SDT85444.1"/>
    <property type="molecule type" value="Genomic_DNA"/>
</dbReference>
<evidence type="ECO:0000313" key="6">
    <source>
        <dbReference type="EMBL" id="SDT95640.1"/>
    </source>
</evidence>